<organism evidence="2 3">
    <name type="scientific">Paractinoplanes pyxinae</name>
    <dbReference type="NCBI Taxonomy" id="2997416"/>
    <lineage>
        <taxon>Bacteria</taxon>
        <taxon>Bacillati</taxon>
        <taxon>Actinomycetota</taxon>
        <taxon>Actinomycetes</taxon>
        <taxon>Micromonosporales</taxon>
        <taxon>Micromonosporaceae</taxon>
        <taxon>Paractinoplanes</taxon>
    </lineage>
</organism>
<evidence type="ECO:0000259" key="1">
    <source>
        <dbReference type="Pfam" id="PF02538"/>
    </source>
</evidence>
<dbReference type="EMBL" id="JAPNTZ010000001">
    <property type="protein sequence ID" value="MCY1136733.1"/>
    <property type="molecule type" value="Genomic_DNA"/>
</dbReference>
<dbReference type="Pfam" id="PF02538">
    <property type="entry name" value="Hydantoinase_B"/>
    <property type="match status" value="1"/>
</dbReference>
<accession>A0ABT4AR64</accession>
<reference evidence="2" key="1">
    <citation type="submission" date="2022-11" db="EMBL/GenBank/DDBJ databases">
        <authorList>
            <person name="Somphong A."/>
            <person name="Phongsopitanun W."/>
        </authorList>
    </citation>
    <scope>NUCLEOTIDE SEQUENCE</scope>
    <source>
        <strain evidence="2">Pm04-4</strain>
    </source>
</reference>
<dbReference type="Proteomes" id="UP001151002">
    <property type="component" value="Unassembled WGS sequence"/>
</dbReference>
<comment type="caution">
    <text evidence="2">The sequence shown here is derived from an EMBL/GenBank/DDBJ whole genome shotgun (WGS) entry which is preliminary data.</text>
</comment>
<sequence length="554" mass="59592">MTTLDGARVEVVRSYLLSAAEEMRATLIRTSFNPVIYEVHDFGLSLYDAQMRPVAEATGLTSFLGANDYSLRKGVEYVGVENLHPGDVVLLNYPYWNAAHASDATLFAPVFEGETLIGFLCIRAHWMDLGAKDPGYVLDSTDMHQEGLIFPGTKVVSRGEPVHDIHELLRFNSRMPDAILGDLHAQIAAIRTGERRLLEIYAKFGRETVLAAIEQVIADGEARTRAALAELPQGSWTAEDYLDDDGITDEPVKMRVTVTIADGRFLVDFAGSSPAVRGPINMPFGATEAICKVILKSLTSPHEPSNAGTVAPLEVRAEPGTLFHAVYPQPTFTLWTGIVAFELILKALAQGMPDRLPASSGGDVPGFMMVGTHPDTGAMFAVSNNDLVGWGGTADHDGMDAATHVSGSTGRGTPIEVMEARTGMFMERVEIRTDSGGAGKFRGGSGLRRDIRFVTPGEFLMVIKKTKTQPWALDGGLRPDPNQIVAFPGTDREERISTKRLTVVPGDRVTLLTAGGGGHGNPADRDPASVQRDVAEGYVSAAAAEQIYGAGRDD</sequence>
<keyword evidence="3" id="KW-1185">Reference proteome</keyword>
<dbReference type="PANTHER" id="PTHR11365">
    <property type="entry name" value="5-OXOPROLINASE RELATED"/>
    <property type="match status" value="1"/>
</dbReference>
<name>A0ABT4AR64_9ACTN</name>
<evidence type="ECO:0000313" key="3">
    <source>
        <dbReference type="Proteomes" id="UP001151002"/>
    </source>
</evidence>
<gene>
    <name evidence="2" type="ORF">OWR29_01900</name>
</gene>
<dbReference type="InterPro" id="IPR003692">
    <property type="entry name" value="Hydantoinase_B"/>
</dbReference>
<feature type="domain" description="Hydantoinase B/oxoprolinase" evidence="1">
    <location>
        <begin position="6"/>
        <end position="522"/>
    </location>
</feature>
<dbReference type="PANTHER" id="PTHR11365:SF23">
    <property type="entry name" value="HYPOTHETICAL 5-OXOPROLINASE (EUROFUNG)-RELATED"/>
    <property type="match status" value="1"/>
</dbReference>
<proteinExistence type="predicted"/>
<protein>
    <submittedName>
        <fullName evidence="2">Hydantoinase B/oxoprolinase family protein</fullName>
    </submittedName>
</protein>
<dbReference type="RefSeq" id="WP_267560499.1">
    <property type="nucleotide sequence ID" value="NZ_JAPNTZ010000001.1"/>
</dbReference>
<evidence type="ECO:0000313" key="2">
    <source>
        <dbReference type="EMBL" id="MCY1136733.1"/>
    </source>
</evidence>
<dbReference type="InterPro" id="IPR045079">
    <property type="entry name" value="Oxoprolinase-like"/>
</dbReference>